<evidence type="ECO:0000256" key="5">
    <source>
        <dbReference type="ARBA" id="ARBA00022692"/>
    </source>
</evidence>
<keyword evidence="11" id="KW-0406">Ion transport</keyword>
<keyword evidence="4 14" id="KW-0107">Calcium channel</keyword>
<evidence type="ECO:0000256" key="15">
    <source>
        <dbReference type="SAM" id="MobiDB-lite"/>
    </source>
</evidence>
<feature type="transmembrane region" description="Helical" evidence="16">
    <location>
        <begin position="831"/>
        <end position="852"/>
    </location>
</feature>
<evidence type="ECO:0000256" key="16">
    <source>
        <dbReference type="SAM" id="Phobius"/>
    </source>
</evidence>
<dbReference type="InterPro" id="IPR005821">
    <property type="entry name" value="Ion_trans_dom"/>
</dbReference>
<feature type="region of interest" description="Disordered" evidence="15">
    <location>
        <begin position="1641"/>
        <end position="1681"/>
    </location>
</feature>
<evidence type="ECO:0000313" key="18">
    <source>
        <dbReference type="Proteomes" id="UP001652625"/>
    </source>
</evidence>
<dbReference type="Gene3D" id="6.10.250.2180">
    <property type="match status" value="1"/>
</dbReference>
<dbReference type="Pfam" id="PF08763">
    <property type="entry name" value="Ca_chan_IQ"/>
    <property type="match status" value="1"/>
</dbReference>
<feature type="transmembrane region" description="Helical" evidence="16">
    <location>
        <begin position="108"/>
        <end position="127"/>
    </location>
</feature>
<feature type="domain" description="Voltage-dependent calcium channel alpha-1 subunit IQ" evidence="17">
    <location>
        <begin position="1481"/>
        <end position="1515"/>
    </location>
</feature>
<keyword evidence="12 16" id="KW-0472">Membrane</keyword>
<dbReference type="InterPro" id="IPR031649">
    <property type="entry name" value="GPHH_dom"/>
</dbReference>
<dbReference type="SMART" id="SM01062">
    <property type="entry name" value="Ca_chan_IQ"/>
    <property type="match status" value="1"/>
</dbReference>
<keyword evidence="9 14" id="KW-0851">Voltage-gated channel</keyword>
<dbReference type="GeneID" id="100215858"/>
<dbReference type="InterPro" id="IPR050599">
    <property type="entry name" value="VDCC_alpha-1_subunit"/>
</dbReference>
<feature type="transmembrane region" description="Helical" evidence="16">
    <location>
        <begin position="444"/>
        <end position="462"/>
    </location>
</feature>
<evidence type="ECO:0000256" key="2">
    <source>
        <dbReference type="ARBA" id="ARBA00022448"/>
    </source>
</evidence>
<evidence type="ECO:0000256" key="9">
    <source>
        <dbReference type="ARBA" id="ARBA00022882"/>
    </source>
</evidence>
<dbReference type="PANTHER" id="PTHR45628:SF1">
    <property type="entry name" value="VOLTAGE-DEPENDENT CALCIUM CHANNEL TYPE D SUBUNIT ALPHA-1"/>
    <property type="match status" value="1"/>
</dbReference>
<dbReference type="Proteomes" id="UP001652625">
    <property type="component" value="Chromosome 07"/>
</dbReference>
<feature type="transmembrane region" description="Helical" evidence="16">
    <location>
        <begin position="648"/>
        <end position="674"/>
    </location>
</feature>
<comment type="function">
    <text evidence="14">Voltage-sensitive calcium channels (VSCC) mediate the entry of calcium ions into excitable cells and are also involved in a variety of calcium-dependent processes, including muscle contraction, hormone or neurotransmitter release, gene expression, cell motility, cell division and cell death.</text>
</comment>
<evidence type="ECO:0000256" key="8">
    <source>
        <dbReference type="ARBA" id="ARBA00022837"/>
    </source>
</evidence>
<organism evidence="18 19">
    <name type="scientific">Hydra vulgaris</name>
    <name type="common">Hydra</name>
    <name type="synonym">Hydra attenuata</name>
    <dbReference type="NCBI Taxonomy" id="6087"/>
    <lineage>
        <taxon>Eukaryota</taxon>
        <taxon>Metazoa</taxon>
        <taxon>Cnidaria</taxon>
        <taxon>Hydrozoa</taxon>
        <taxon>Hydroidolina</taxon>
        <taxon>Anthoathecata</taxon>
        <taxon>Aplanulata</taxon>
        <taxon>Hydridae</taxon>
        <taxon>Hydra</taxon>
    </lineage>
</organism>
<reference evidence="19" key="1">
    <citation type="submission" date="2025-08" db="UniProtKB">
        <authorList>
            <consortium name="RefSeq"/>
        </authorList>
    </citation>
    <scope>IDENTIFICATION</scope>
</reference>
<feature type="transmembrane region" description="Helical" evidence="16">
    <location>
        <begin position="69"/>
        <end position="88"/>
    </location>
</feature>
<evidence type="ECO:0000256" key="1">
    <source>
        <dbReference type="ARBA" id="ARBA00004141"/>
    </source>
</evidence>
<evidence type="ECO:0000256" key="3">
    <source>
        <dbReference type="ARBA" id="ARBA00022568"/>
    </source>
</evidence>
<feature type="transmembrane region" description="Helical" evidence="16">
    <location>
        <begin position="570"/>
        <end position="592"/>
    </location>
</feature>
<evidence type="ECO:0000256" key="13">
    <source>
        <dbReference type="ARBA" id="ARBA00023303"/>
    </source>
</evidence>
<comment type="subcellular location">
    <subcellularLocation>
        <location evidence="1 14">Membrane</location>
        <topology evidence="1 14">Multi-pass membrane protein</topology>
    </subcellularLocation>
</comment>
<keyword evidence="13" id="KW-0407">Ion channel</keyword>
<dbReference type="Pfam" id="PF16905">
    <property type="entry name" value="GPHH"/>
    <property type="match status" value="1"/>
</dbReference>
<feature type="transmembrane region" description="Helical" evidence="16">
    <location>
        <begin position="987"/>
        <end position="1008"/>
    </location>
</feature>
<sequence>MEVNSSSNIAVDGLPKLELSTFNSTYNQLSKRKNNINAGQTFRPKRSLFCFTLNSPVRRACIAIVEWKPFDFFILINIFATCGVLAAYDPMPSHDSKNATLEKVEYFFIAVFTIECILKIMADGFAFHQGAYLRNWWNVLDFLIVVIGLVTLVFESYIEVDVKALRAFRVLRPLRLVSGLPSLQIVLTSILKALVPLFYIAMLVIFVIIIYSIIGVELFMGKLHYACVNETTNEVTRFRPCSISSKVGYQCKNGTVCKDVWEGPNFGITSFDHVGLAALAVFTSITKEGWTDVFYLVKDSLGGAWVWIYFVTLIIWGSFFVLNLVLGVLSGEFAKEKARQTKSGKYQKIREKRYVDDAVKGYTEWIQQAEDLEQDQNINEIKFYLDGRRFTTVKPQNDILGLEITPKMQDALCQYGRFYKWGKRLSSFHKRSHRLSRKIVKSQTFYWAVIIAVFLNSLVLAVEHYNEPEYITIFLNRANYFFLALFTFEMLLKIYSNGFHGYWLSLFNRYDFFVVISSLLEVSITIPTKMPPIGISVLRCVRLLRIFKVTRYWQSLKNFVDALINSIKSIASLLLLLSLFILIFALLGMQIFGGKYELPRIEDKPRSTFDSFWRALITVFQILTGEDWNSCMYIGIKSWGGINKPESILAIVYFVCLVVIGNYILLNVFLAIAVDNLGDAEDMTKLDEEEKIRKKELKEKLLKGNQSNTKIERNPTIDLFVYPSTDTEKASEIGESFDDDQHIMHKKIRPLKLSEANKLKKVIDPMPIARSLFLFTADSRFRRGCYRLCTNAYFLNMILVMIFLSSILLAAEDPLDLDVSRNTILDYFDYVFTSIFTLEILIKIIAYGAFVHKGSFCRAFFNVLDLLIVSVSLISIFIGKSDDMSVVRIFRVIRVLRPLRAINRAQGLKHVIQCVILAVKKIGNIMLVTFLFQFLFAVIGIQLFKGTFSFCNDTNKTTKVDCIGMFVEKGMNKTRKWETHEFNFDNIFEAMTTLFVVMTFEGWPGILYNAIDSKGVDVGPVKDNRPLVAIYFVIYIIIIAFFMVNIFVGFVIVTFKSEGEEEFKNCELDKNQRNCIDYVLSIRPVSRFVPQHKVQYHIWRIVTSKQFEYMIFGFIVGNTIVLAGQVYKASPLYARILDGFNIGFTMVFLFEFVLSLTAYGPKNYVKDLWNIFDFVIVLGSIIDIILTEIYHGHTIKFNFFRLFRGLRLVKLLSKGAGIRKLLWTFMKSFQALPYVGLLIVLLFFIYAVIGMQVFGTISIDNDDSAINQYNNFQTFAASAFLLFRSATGENWQQIMKSCTPKEDVVCQIDNTRKCGSYFAYVYFMSFNMICSFLIINLFVAVIMDNFDYLTRDWSILGPHHLEEYVRTWSEYDPNATGRMKHIDIVTMLKRIEPPLGFGKCCPHREACKRLVSMNMMMNNDGTVDFHSTLFALIRTSLNIKRPEAKSNMVKENYELRKIIKHIWPRTSPELIDKILPKPECDEGITVGKFYATFLIQEYFRRFKKKRQEERRKKNAETTVSLMAGIRILHSAGPKLRRTISGELGEEVDFKRGKRRSFIGSLTNSVRRSLTFTESERMRNMFRRRPSSNVGDNANSSPLLNVHDQNNDLYRHSYHGCSSYQNELHKNKSESLSADELSRGLLKHDKNDNSSNKDVNNSTEYIDSSTEDIHKNSEEKTNKKSFEYSNFRRPSLRFLPPTVTIDSDSVEENDTANESSLPVLLENSSSME</sequence>
<dbReference type="PRINTS" id="PR01630">
    <property type="entry name" value="LVDCCALPHA1"/>
</dbReference>
<feature type="region of interest" description="Disordered" evidence="15">
    <location>
        <begin position="1694"/>
        <end position="1727"/>
    </location>
</feature>
<keyword evidence="5 16" id="KW-0812">Transmembrane</keyword>
<feature type="transmembrane region" description="Helical" evidence="16">
    <location>
        <begin position="925"/>
        <end position="944"/>
    </location>
</feature>
<dbReference type="PRINTS" id="PR00167">
    <property type="entry name" value="CACHANNEL"/>
</dbReference>
<feature type="transmembrane region" description="Helical" evidence="16">
    <location>
        <begin position="139"/>
        <end position="158"/>
    </location>
</feature>
<protein>
    <recommendedName>
        <fullName evidence="14">Voltage-dependent L-type calcium channel subunit alpha</fullName>
    </recommendedName>
</protein>
<feature type="compositionally biased region" description="Polar residues" evidence="15">
    <location>
        <begin position="1711"/>
        <end position="1727"/>
    </location>
</feature>
<feature type="compositionally biased region" description="Polar residues" evidence="15">
    <location>
        <begin position="1586"/>
        <end position="1602"/>
    </location>
</feature>
<evidence type="ECO:0000313" key="19">
    <source>
        <dbReference type="RefSeq" id="XP_065656958.1"/>
    </source>
</evidence>
<keyword evidence="10 16" id="KW-1133">Transmembrane helix</keyword>
<evidence type="ECO:0000256" key="12">
    <source>
        <dbReference type="ARBA" id="ARBA00023136"/>
    </source>
</evidence>
<keyword evidence="8 14" id="KW-0106">Calcium</keyword>
<keyword evidence="3 14" id="KW-0109">Calcium transport</keyword>
<feature type="transmembrane region" description="Helical" evidence="16">
    <location>
        <begin position="1028"/>
        <end position="1055"/>
    </location>
</feature>
<name>A0ABM4C5U1_HYDVU</name>
<dbReference type="Gene3D" id="1.10.287.70">
    <property type="match status" value="4"/>
</dbReference>
<dbReference type="InterPro" id="IPR014873">
    <property type="entry name" value="VDCC_a1su_IQ"/>
</dbReference>
<feature type="transmembrane region" description="Helical" evidence="16">
    <location>
        <begin position="474"/>
        <end position="495"/>
    </location>
</feature>
<dbReference type="InterPro" id="IPR002077">
    <property type="entry name" value="VDCCAlpha1"/>
</dbReference>
<feature type="transmembrane region" description="Helical" evidence="16">
    <location>
        <begin position="859"/>
        <end position="878"/>
    </location>
</feature>
<feature type="transmembrane region" description="Helical" evidence="16">
    <location>
        <begin position="304"/>
        <end position="329"/>
    </location>
</feature>
<feature type="transmembrane region" description="Helical" evidence="16">
    <location>
        <begin position="194"/>
        <end position="214"/>
    </location>
</feature>
<feature type="transmembrane region" description="Helical" evidence="16">
    <location>
        <begin position="1109"/>
        <end position="1127"/>
    </location>
</feature>
<evidence type="ECO:0000256" key="10">
    <source>
        <dbReference type="ARBA" id="ARBA00022989"/>
    </source>
</evidence>
<dbReference type="Gene3D" id="6.10.250.2500">
    <property type="match status" value="1"/>
</dbReference>
<keyword evidence="7" id="KW-0677">Repeat</keyword>
<dbReference type="Gene3D" id="1.20.120.350">
    <property type="entry name" value="Voltage-gated potassium channels. Chain C"/>
    <property type="match status" value="4"/>
</dbReference>
<dbReference type="RefSeq" id="XP_065656958.1">
    <property type="nucleotide sequence ID" value="XM_065800886.1"/>
</dbReference>
<feature type="transmembrane region" description="Helical" evidence="16">
    <location>
        <begin position="1317"/>
        <end position="1343"/>
    </location>
</feature>
<feature type="compositionally biased region" description="Basic and acidic residues" evidence="15">
    <location>
        <begin position="1666"/>
        <end position="1681"/>
    </location>
</feature>
<feature type="transmembrane region" description="Helical" evidence="16">
    <location>
        <begin position="1171"/>
        <end position="1190"/>
    </location>
</feature>
<keyword evidence="6" id="KW-0479">Metal-binding</keyword>
<evidence type="ECO:0000256" key="14">
    <source>
        <dbReference type="RuleBase" id="RU003808"/>
    </source>
</evidence>
<feature type="transmembrane region" description="Helical" evidence="16">
    <location>
        <begin position="792"/>
        <end position="811"/>
    </location>
</feature>
<feature type="transmembrane region" description="Helical" evidence="16">
    <location>
        <begin position="1139"/>
        <end position="1159"/>
    </location>
</feature>
<accession>A0ABM4C5U1</accession>
<evidence type="ECO:0000256" key="11">
    <source>
        <dbReference type="ARBA" id="ARBA00023065"/>
    </source>
</evidence>
<feature type="compositionally biased region" description="Low complexity" evidence="15">
    <location>
        <begin position="1648"/>
        <end position="1657"/>
    </location>
</feature>
<comment type="similarity">
    <text evidence="14">Belongs to the calcium channel alpha-1 subunit (TC 1.A.1.11) family.</text>
</comment>
<proteinExistence type="inferred from homology"/>
<dbReference type="InterPro" id="IPR005446">
    <property type="entry name" value="VDCC_L_a1su"/>
</dbReference>
<dbReference type="Pfam" id="PF00520">
    <property type="entry name" value="Ion_trans"/>
    <property type="match status" value="4"/>
</dbReference>
<evidence type="ECO:0000259" key="17">
    <source>
        <dbReference type="SMART" id="SM01062"/>
    </source>
</evidence>
<evidence type="ECO:0000256" key="4">
    <source>
        <dbReference type="ARBA" id="ARBA00022673"/>
    </source>
</evidence>
<feature type="transmembrane region" description="Helical" evidence="16">
    <location>
        <begin position="1231"/>
        <end position="1249"/>
    </location>
</feature>
<keyword evidence="18" id="KW-1185">Reference proteome</keyword>
<evidence type="ECO:0000256" key="7">
    <source>
        <dbReference type="ARBA" id="ARBA00022737"/>
    </source>
</evidence>
<keyword evidence="2" id="KW-0813">Transport</keyword>
<evidence type="ECO:0000256" key="6">
    <source>
        <dbReference type="ARBA" id="ARBA00022723"/>
    </source>
</evidence>
<dbReference type="PANTHER" id="PTHR45628">
    <property type="entry name" value="VOLTAGE-DEPENDENT CALCIUM CHANNEL TYPE A SUBUNIT ALPHA-1"/>
    <property type="match status" value="1"/>
</dbReference>
<dbReference type="InterPro" id="IPR027359">
    <property type="entry name" value="Volt_channel_dom_sf"/>
</dbReference>
<feature type="region of interest" description="Disordered" evidence="15">
    <location>
        <begin position="1576"/>
        <end position="1602"/>
    </location>
</feature>
<gene>
    <name evidence="19" type="primary">LOC100215858</name>
</gene>
<dbReference type="SUPFAM" id="SSF81324">
    <property type="entry name" value="Voltage-gated potassium channels"/>
    <property type="match status" value="4"/>
</dbReference>